<protein>
    <submittedName>
        <fullName evidence="6">Outer membrane porin F</fullName>
    </submittedName>
</protein>
<evidence type="ECO:0000313" key="7">
    <source>
        <dbReference type="Proteomes" id="UP000193307"/>
    </source>
</evidence>
<evidence type="ECO:0000259" key="5">
    <source>
        <dbReference type="PROSITE" id="PS51123"/>
    </source>
</evidence>
<dbReference type="GO" id="GO:0009279">
    <property type="term" value="C:cell outer membrane"/>
    <property type="evidence" value="ECO:0007669"/>
    <property type="project" value="UniProtKB-SubCell"/>
</dbReference>
<name>A0A1Y5S303_9RHOB</name>
<proteinExistence type="predicted"/>
<dbReference type="STRING" id="658057.SAMN04488032_108102"/>
<organism evidence="6 7">
    <name type="scientific">Pacificibacter marinus</name>
    <dbReference type="NCBI Taxonomy" id="658057"/>
    <lineage>
        <taxon>Bacteria</taxon>
        <taxon>Pseudomonadati</taxon>
        <taxon>Pseudomonadota</taxon>
        <taxon>Alphaproteobacteria</taxon>
        <taxon>Rhodobacterales</taxon>
        <taxon>Roseobacteraceae</taxon>
        <taxon>Pacificibacter</taxon>
    </lineage>
</organism>
<evidence type="ECO:0000256" key="4">
    <source>
        <dbReference type="PROSITE-ProRule" id="PRU00473"/>
    </source>
</evidence>
<keyword evidence="2 4" id="KW-0472">Membrane</keyword>
<accession>A0A1Y5S303</accession>
<dbReference type="EMBL" id="FWFW01000003">
    <property type="protein sequence ID" value="SLN31510.1"/>
    <property type="molecule type" value="Genomic_DNA"/>
</dbReference>
<dbReference type="PROSITE" id="PS51123">
    <property type="entry name" value="OMPA_2"/>
    <property type="match status" value="1"/>
</dbReference>
<dbReference type="CDD" id="cd07185">
    <property type="entry name" value="OmpA_C-like"/>
    <property type="match status" value="1"/>
</dbReference>
<evidence type="ECO:0000256" key="3">
    <source>
        <dbReference type="ARBA" id="ARBA00023237"/>
    </source>
</evidence>
<dbReference type="Gene3D" id="3.30.1330.60">
    <property type="entry name" value="OmpA-like domain"/>
    <property type="match status" value="1"/>
</dbReference>
<dbReference type="RefSeq" id="WP_170842181.1">
    <property type="nucleotide sequence ID" value="NZ_FNZV01000008.1"/>
</dbReference>
<dbReference type="SUPFAM" id="SSF103088">
    <property type="entry name" value="OmpA-like"/>
    <property type="match status" value="1"/>
</dbReference>
<dbReference type="InterPro" id="IPR036737">
    <property type="entry name" value="OmpA-like_sf"/>
</dbReference>
<comment type="subcellular location">
    <subcellularLocation>
        <location evidence="1">Cell outer membrane</location>
    </subcellularLocation>
</comment>
<evidence type="ECO:0000256" key="2">
    <source>
        <dbReference type="ARBA" id="ARBA00023136"/>
    </source>
</evidence>
<dbReference type="PANTHER" id="PTHR30329">
    <property type="entry name" value="STATOR ELEMENT OF FLAGELLAR MOTOR COMPLEX"/>
    <property type="match status" value="1"/>
</dbReference>
<dbReference type="InterPro" id="IPR006665">
    <property type="entry name" value="OmpA-like"/>
</dbReference>
<evidence type="ECO:0000256" key="1">
    <source>
        <dbReference type="ARBA" id="ARBA00004442"/>
    </source>
</evidence>
<dbReference type="Pfam" id="PF00691">
    <property type="entry name" value="OmpA"/>
    <property type="match status" value="1"/>
</dbReference>
<evidence type="ECO:0000313" key="6">
    <source>
        <dbReference type="EMBL" id="SLN31510.1"/>
    </source>
</evidence>
<dbReference type="InterPro" id="IPR050330">
    <property type="entry name" value="Bact_OuterMem_StrucFunc"/>
</dbReference>
<dbReference type="PANTHER" id="PTHR30329:SF21">
    <property type="entry name" value="LIPOPROTEIN YIAD-RELATED"/>
    <property type="match status" value="1"/>
</dbReference>
<dbReference type="AlphaFoldDB" id="A0A1Y5S303"/>
<gene>
    <name evidence="6" type="primary">oprF_2</name>
    <name evidence="6" type="ORF">PAM7971_01206</name>
</gene>
<dbReference type="Proteomes" id="UP000193307">
    <property type="component" value="Unassembled WGS sequence"/>
</dbReference>
<keyword evidence="3" id="KW-0998">Cell outer membrane</keyword>
<keyword evidence="7" id="KW-1185">Reference proteome</keyword>
<dbReference type="PRINTS" id="PR01021">
    <property type="entry name" value="OMPADOMAIN"/>
</dbReference>
<feature type="domain" description="OmpA-like" evidence="5">
    <location>
        <begin position="224"/>
        <end position="342"/>
    </location>
</feature>
<reference evidence="6 7" key="1">
    <citation type="submission" date="2017-03" db="EMBL/GenBank/DDBJ databases">
        <authorList>
            <person name="Afonso C.L."/>
            <person name="Miller P.J."/>
            <person name="Scott M.A."/>
            <person name="Spackman E."/>
            <person name="Goraichik I."/>
            <person name="Dimitrov K.M."/>
            <person name="Suarez D.L."/>
            <person name="Swayne D.E."/>
        </authorList>
    </citation>
    <scope>NUCLEOTIDE SEQUENCE [LARGE SCALE GENOMIC DNA]</scope>
    <source>
        <strain evidence="6 7">CECT 7971</strain>
    </source>
</reference>
<dbReference type="InterPro" id="IPR006664">
    <property type="entry name" value="OMP_bac"/>
</dbReference>
<sequence length="342" mass="36690">MPIHTTPIAKIKRARTTLKSRFIILSLGLAASWYALMGANPAAALDFALPENAVQRAQRTEVATLQPLPSGVFSGPNTPFLDAEGRVSHAAYSLTSTSLTSFQLIAPLRAQLEENGYNIRFACADTVCGGFDFRYLLDLLPEPQMHIDLGNYQYLLARHPDGDVAAIVTSRARTAGFIHITQISPNDTGAVTVEPPTAGLPDAADTTLTTNLPSRGSTGLIRELNARGAFTLDDLTFETGSSALGDGPFKSLQQLAQYLMQTPEVRVVLVGHTDTQGELDSNIALSRKRAASVQDRLIKTYGVAARQLSAEGIGFLSPRVSNATKDGRNTNRRVEAVLATTP</sequence>